<organism evidence="1 2">
    <name type="scientific">Zea mays</name>
    <name type="common">Maize</name>
    <dbReference type="NCBI Taxonomy" id="4577"/>
    <lineage>
        <taxon>Eukaryota</taxon>
        <taxon>Viridiplantae</taxon>
        <taxon>Streptophyta</taxon>
        <taxon>Embryophyta</taxon>
        <taxon>Tracheophyta</taxon>
        <taxon>Spermatophyta</taxon>
        <taxon>Magnoliopsida</taxon>
        <taxon>Liliopsida</taxon>
        <taxon>Poales</taxon>
        <taxon>Poaceae</taxon>
        <taxon>PACMAD clade</taxon>
        <taxon>Panicoideae</taxon>
        <taxon>Andropogonodae</taxon>
        <taxon>Andropogoneae</taxon>
        <taxon>Tripsacinae</taxon>
        <taxon>Zea</taxon>
    </lineage>
</organism>
<protein>
    <submittedName>
        <fullName evidence="1">Uncharacterized protein</fullName>
    </submittedName>
</protein>
<proteinExistence type="predicted"/>
<evidence type="ECO:0000313" key="1">
    <source>
        <dbReference type="EMBL" id="PWZ20832.1"/>
    </source>
</evidence>
<evidence type="ECO:0000313" key="2">
    <source>
        <dbReference type="Proteomes" id="UP000251960"/>
    </source>
</evidence>
<dbReference type="AlphaFoldDB" id="A0A3L6EIF6"/>
<reference evidence="1 2" key="1">
    <citation type="journal article" date="2018" name="Nat. Genet.">
        <title>Extensive intraspecific gene order and gene structural variations between Mo17 and other maize genomes.</title>
        <authorList>
            <person name="Sun S."/>
            <person name="Zhou Y."/>
            <person name="Chen J."/>
            <person name="Shi J."/>
            <person name="Zhao H."/>
            <person name="Zhao H."/>
            <person name="Song W."/>
            <person name="Zhang M."/>
            <person name="Cui Y."/>
            <person name="Dong X."/>
            <person name="Liu H."/>
            <person name="Ma X."/>
            <person name="Jiao Y."/>
            <person name="Wang B."/>
            <person name="Wei X."/>
            <person name="Stein J.C."/>
            <person name="Glaubitz J.C."/>
            <person name="Lu F."/>
            <person name="Yu G."/>
            <person name="Liang C."/>
            <person name="Fengler K."/>
            <person name="Li B."/>
            <person name="Rafalski A."/>
            <person name="Schnable P.S."/>
            <person name="Ware D.H."/>
            <person name="Buckler E.S."/>
            <person name="Lai J."/>
        </authorList>
    </citation>
    <scope>NUCLEOTIDE SEQUENCE [LARGE SCALE GENOMIC DNA]</scope>
    <source>
        <strain evidence="2">cv. Missouri 17</strain>
        <tissue evidence="1">Seedling</tissue>
    </source>
</reference>
<comment type="caution">
    <text evidence="1">The sequence shown here is derived from an EMBL/GenBank/DDBJ whole genome shotgun (WGS) entry which is preliminary data.</text>
</comment>
<gene>
    <name evidence="1" type="ORF">Zm00014a_014302</name>
</gene>
<accession>A0A3L6EIF6</accession>
<sequence>MSFFNLSRIGFWSVTRFWSPLGRCPPSSLSSFTPKCCRTRSLRYKVAAVSQTQLTRSRKTLAPLGTILQRHAQEPRGFLDFFF</sequence>
<dbReference type="EMBL" id="NCVQ01000006">
    <property type="protein sequence ID" value="PWZ20832.1"/>
    <property type="molecule type" value="Genomic_DNA"/>
</dbReference>
<dbReference type="Proteomes" id="UP000251960">
    <property type="component" value="Chromosome 5"/>
</dbReference>
<name>A0A3L6EIF6_MAIZE</name>